<dbReference type="GO" id="GO:0030136">
    <property type="term" value="C:clathrin-coated vesicle"/>
    <property type="evidence" value="ECO:0007669"/>
    <property type="project" value="TreeGrafter"/>
</dbReference>
<feature type="domain" description="GOST seven transmembrane" evidence="8">
    <location>
        <begin position="221"/>
        <end position="442"/>
    </location>
</feature>
<evidence type="ECO:0000313" key="10">
    <source>
        <dbReference type="Proteomes" id="UP000053309"/>
    </source>
</evidence>
<evidence type="ECO:0000256" key="5">
    <source>
        <dbReference type="ARBA" id="ARBA00023136"/>
    </source>
</evidence>
<feature type="transmembrane region" description="Helical" evidence="7">
    <location>
        <begin position="291"/>
        <end position="317"/>
    </location>
</feature>
<dbReference type="InterPro" id="IPR009637">
    <property type="entry name" value="GPR107/GPR108-like"/>
</dbReference>
<sequence>LKDDVRQKVHLNTFGFFKDGFMKVSVSNLSLKPPVGSDDKSSLSVGFSLDRTRNDGFSTYLDEEVDYCILKKKPEPDVSVVILLLDFKTQVVKVRFSAEAASLLPKISFVSEENVTTLSTKPLKSSEQSSDSGKDPAETNQKEMASYQGNPVVNEKSADFPIPYFQFFFNISSHNQEGLYSLYFHKCVGSDGPANDQQLFSLDIEITEKNPESYLSAGEIPLPKLYISMAMFFFLSGTVWIHILRKRRNDVFKIHWLMAALPFTKSLSLVFHAIDYHYISFQGFPIEGWAVVYYITHLLKGALLFITIALIGTGWAFIKHILSDKDKKIFMIVIPLQVLANVAYIIIESTEEGTTEYGLWKEILFLVDLLCCGAILFPVVWSIRHLQEASATDGKGNNEAAINLAKLKLFRHYYVMIVCYIYFTQIIAILIKIAVPFQWKWLYQV</sequence>
<dbReference type="InterPro" id="IPR053937">
    <property type="entry name" value="GOST_TM"/>
</dbReference>
<feature type="non-terminal residue" evidence="9">
    <location>
        <position position="1"/>
    </location>
</feature>
<feature type="non-terminal residue" evidence="9">
    <location>
        <position position="445"/>
    </location>
</feature>
<evidence type="ECO:0000256" key="1">
    <source>
        <dbReference type="ARBA" id="ARBA00004141"/>
    </source>
</evidence>
<feature type="transmembrane region" description="Helical" evidence="7">
    <location>
        <begin position="329"/>
        <end position="347"/>
    </location>
</feature>
<feature type="transmembrane region" description="Helical" evidence="7">
    <location>
        <begin position="225"/>
        <end position="244"/>
    </location>
</feature>
<gene>
    <name evidence="9" type="ORF">N312_08839</name>
</gene>
<dbReference type="PANTHER" id="PTHR21229:SF12">
    <property type="entry name" value="PROTEIN GPR107"/>
    <property type="match status" value="1"/>
</dbReference>
<evidence type="ECO:0000256" key="3">
    <source>
        <dbReference type="ARBA" id="ARBA00022729"/>
    </source>
</evidence>
<dbReference type="GO" id="GO:0032050">
    <property type="term" value="F:clathrin heavy chain binding"/>
    <property type="evidence" value="ECO:0007669"/>
    <property type="project" value="TreeGrafter"/>
</dbReference>
<dbReference type="Pfam" id="PF06814">
    <property type="entry name" value="GOST_TM"/>
    <property type="match status" value="1"/>
</dbReference>
<feature type="transmembrane region" description="Helical" evidence="7">
    <location>
        <begin position="359"/>
        <end position="381"/>
    </location>
</feature>
<dbReference type="GO" id="GO:0072583">
    <property type="term" value="P:clathrin-dependent endocytosis"/>
    <property type="evidence" value="ECO:0007669"/>
    <property type="project" value="TreeGrafter"/>
</dbReference>
<feature type="transmembrane region" description="Helical" evidence="7">
    <location>
        <begin position="413"/>
        <end position="435"/>
    </location>
</feature>
<protein>
    <submittedName>
        <fullName evidence="9">Protein GPR107</fullName>
    </submittedName>
</protein>
<proteinExistence type="predicted"/>
<dbReference type="GO" id="GO:0016020">
    <property type="term" value="C:membrane"/>
    <property type="evidence" value="ECO:0007669"/>
    <property type="project" value="UniProtKB-SubCell"/>
</dbReference>
<keyword evidence="5 7" id="KW-0472">Membrane</keyword>
<feature type="compositionally biased region" description="Basic and acidic residues" evidence="6">
    <location>
        <begin position="132"/>
        <end position="141"/>
    </location>
</feature>
<keyword evidence="2 7" id="KW-0812">Transmembrane</keyword>
<keyword evidence="4 7" id="KW-1133">Transmembrane helix</keyword>
<keyword evidence="3" id="KW-0732">Signal</keyword>
<dbReference type="GO" id="GO:0005794">
    <property type="term" value="C:Golgi apparatus"/>
    <property type="evidence" value="ECO:0007669"/>
    <property type="project" value="TreeGrafter"/>
</dbReference>
<dbReference type="Proteomes" id="UP000053309">
    <property type="component" value="Unassembled WGS sequence"/>
</dbReference>
<evidence type="ECO:0000313" key="9">
    <source>
        <dbReference type="EMBL" id="KFO08379.1"/>
    </source>
</evidence>
<organism evidence="9 10">
    <name type="scientific">Balearica regulorum gibbericeps</name>
    <name type="common">East African grey crowned-crane</name>
    <dbReference type="NCBI Taxonomy" id="100784"/>
    <lineage>
        <taxon>Eukaryota</taxon>
        <taxon>Metazoa</taxon>
        <taxon>Chordata</taxon>
        <taxon>Craniata</taxon>
        <taxon>Vertebrata</taxon>
        <taxon>Euteleostomi</taxon>
        <taxon>Archelosauria</taxon>
        <taxon>Archosauria</taxon>
        <taxon>Dinosauria</taxon>
        <taxon>Saurischia</taxon>
        <taxon>Theropoda</taxon>
        <taxon>Coelurosauria</taxon>
        <taxon>Aves</taxon>
        <taxon>Neognathae</taxon>
        <taxon>Neoaves</taxon>
        <taxon>Gruiformes</taxon>
        <taxon>Gruidae</taxon>
        <taxon>Balearica</taxon>
    </lineage>
</organism>
<feature type="region of interest" description="Disordered" evidence="6">
    <location>
        <begin position="120"/>
        <end position="144"/>
    </location>
</feature>
<dbReference type="PANTHER" id="PTHR21229">
    <property type="entry name" value="LUNG SEVEN TRANSMEMBRANE RECEPTOR"/>
    <property type="match status" value="1"/>
</dbReference>
<keyword evidence="10" id="KW-1185">Reference proteome</keyword>
<comment type="subcellular location">
    <subcellularLocation>
        <location evidence="1">Membrane</location>
        <topology evidence="1">Multi-pass membrane protein</topology>
    </subcellularLocation>
</comment>
<feature type="transmembrane region" description="Helical" evidence="7">
    <location>
        <begin position="256"/>
        <end position="279"/>
    </location>
</feature>
<reference evidence="9 10" key="1">
    <citation type="submission" date="2014-04" db="EMBL/GenBank/DDBJ databases">
        <title>Genome evolution of avian class.</title>
        <authorList>
            <person name="Zhang G."/>
            <person name="Li C."/>
        </authorList>
    </citation>
    <scope>NUCLEOTIDE SEQUENCE [LARGE SCALE GENOMIC DNA]</scope>
    <source>
        <strain evidence="9">BGI_N312</strain>
    </source>
</reference>
<dbReference type="EMBL" id="KL482272">
    <property type="protein sequence ID" value="KFO08379.1"/>
    <property type="molecule type" value="Genomic_DNA"/>
</dbReference>
<evidence type="ECO:0000259" key="8">
    <source>
        <dbReference type="Pfam" id="PF06814"/>
    </source>
</evidence>
<evidence type="ECO:0000256" key="7">
    <source>
        <dbReference type="SAM" id="Phobius"/>
    </source>
</evidence>
<evidence type="ECO:0000256" key="6">
    <source>
        <dbReference type="SAM" id="MobiDB-lite"/>
    </source>
</evidence>
<feature type="compositionally biased region" description="Polar residues" evidence="6">
    <location>
        <begin position="120"/>
        <end position="131"/>
    </location>
</feature>
<evidence type="ECO:0000256" key="4">
    <source>
        <dbReference type="ARBA" id="ARBA00022989"/>
    </source>
</evidence>
<evidence type="ECO:0000256" key="2">
    <source>
        <dbReference type="ARBA" id="ARBA00022692"/>
    </source>
</evidence>
<accession>A0A087V6Y7</accession>
<name>A0A087V6Y7_BALRE</name>
<dbReference type="AlphaFoldDB" id="A0A087V6Y7"/>